<evidence type="ECO:0000256" key="5">
    <source>
        <dbReference type="SAM" id="MobiDB-lite"/>
    </source>
</evidence>
<protein>
    <recommendedName>
        <fullName evidence="3">Large ribosomal subunit protein mL62</fullName>
        <ecNumber evidence="1">3.1.1.29</ecNumber>
    </recommendedName>
    <alternativeName>
        <fullName evidence="4">Peptidyl-tRNA hydrolase ICT1, mitochondrial</fullName>
    </alternativeName>
</protein>
<evidence type="ECO:0000256" key="4">
    <source>
        <dbReference type="ARBA" id="ARBA00041531"/>
    </source>
</evidence>
<dbReference type="GO" id="GO:0016150">
    <property type="term" value="F:translation release factor activity, codon nonspecific"/>
    <property type="evidence" value="ECO:0007669"/>
    <property type="project" value="TreeGrafter"/>
</dbReference>
<feature type="compositionally biased region" description="Basic and acidic residues" evidence="5">
    <location>
        <begin position="169"/>
        <end position="187"/>
    </location>
</feature>
<dbReference type="InterPro" id="IPR052104">
    <property type="entry name" value="Mito_Release_Factor_mL62"/>
</dbReference>
<dbReference type="Pfam" id="PF00472">
    <property type="entry name" value="RF-1"/>
    <property type="match status" value="1"/>
</dbReference>
<dbReference type="SUPFAM" id="SSF110916">
    <property type="entry name" value="Peptidyl-tRNA hydrolase domain-like"/>
    <property type="match status" value="1"/>
</dbReference>
<reference evidence="8 9" key="1">
    <citation type="submission" date="2016-11" db="UniProtKB">
        <authorList>
            <consortium name="WormBaseParasite"/>
        </authorList>
    </citation>
    <scope>IDENTIFICATION</scope>
</reference>
<dbReference type="GO" id="GO:0070126">
    <property type="term" value="P:mitochondrial translational termination"/>
    <property type="evidence" value="ECO:0007669"/>
    <property type="project" value="TreeGrafter"/>
</dbReference>
<name>A0A1I8GHF1_9PLAT</name>
<keyword evidence="7" id="KW-1185">Reference proteome</keyword>
<evidence type="ECO:0000313" key="9">
    <source>
        <dbReference type="WBParaSite" id="maker-uti_cns_0005154-snap-gene-0.4-mRNA-1"/>
    </source>
</evidence>
<dbReference type="EC" id="3.1.1.29" evidence="1"/>
<accession>A0A1I8GHF1</accession>
<dbReference type="GO" id="GO:0005762">
    <property type="term" value="C:mitochondrial large ribosomal subunit"/>
    <property type="evidence" value="ECO:0007669"/>
    <property type="project" value="TreeGrafter"/>
</dbReference>
<organism evidence="7 8">
    <name type="scientific">Macrostomum lignano</name>
    <dbReference type="NCBI Taxonomy" id="282301"/>
    <lineage>
        <taxon>Eukaryota</taxon>
        <taxon>Metazoa</taxon>
        <taxon>Spiralia</taxon>
        <taxon>Lophotrochozoa</taxon>
        <taxon>Platyhelminthes</taxon>
        <taxon>Rhabditophora</taxon>
        <taxon>Macrostomorpha</taxon>
        <taxon>Macrostomida</taxon>
        <taxon>Macrostomidae</taxon>
        <taxon>Macrostomum</taxon>
    </lineage>
</organism>
<dbReference type="WBParaSite" id="maker-uti_cns_0005154-snap-gene-0.4-mRNA-1">
    <property type="protein sequence ID" value="maker-uti_cns_0005154-snap-gene-0.4-mRNA-1"/>
    <property type="gene ID" value="maker-uti_cns_0005154-snap-gene-0.4"/>
</dbReference>
<evidence type="ECO:0000259" key="6">
    <source>
        <dbReference type="Pfam" id="PF00472"/>
    </source>
</evidence>
<dbReference type="PANTHER" id="PTHR11075:SF54">
    <property type="entry name" value="LARGE RIBOSOMAL SUBUNIT PROTEIN ML62"/>
    <property type="match status" value="1"/>
</dbReference>
<feature type="region of interest" description="Disordered" evidence="5">
    <location>
        <begin position="146"/>
        <end position="197"/>
    </location>
</feature>
<evidence type="ECO:0000313" key="7">
    <source>
        <dbReference type="Proteomes" id="UP000095280"/>
    </source>
</evidence>
<dbReference type="GO" id="GO:0004045">
    <property type="term" value="F:peptidyl-tRNA hydrolase activity"/>
    <property type="evidence" value="ECO:0007669"/>
    <property type="project" value="UniProtKB-EC"/>
</dbReference>
<evidence type="ECO:0000313" key="8">
    <source>
        <dbReference type="WBParaSite" id="maker-uti_cns_0002038-snap-gene-0.6-mRNA-1"/>
    </source>
</evidence>
<evidence type="ECO:0000256" key="2">
    <source>
        <dbReference type="ARBA" id="ARBA00038225"/>
    </source>
</evidence>
<dbReference type="AlphaFoldDB" id="A0A1I8GHF1"/>
<evidence type="ECO:0000256" key="1">
    <source>
        <dbReference type="ARBA" id="ARBA00013260"/>
    </source>
</evidence>
<dbReference type="WBParaSite" id="maker-uti_cns_0002038-snap-gene-0.6-mRNA-1">
    <property type="protein sequence ID" value="maker-uti_cns_0002038-snap-gene-0.6-mRNA-1"/>
    <property type="gene ID" value="maker-uti_cns_0002038-snap-gene-0.6"/>
</dbReference>
<feature type="domain" description="Prokaryotic-type class I peptide chain release factors" evidence="6">
    <location>
        <begin position="56"/>
        <end position="183"/>
    </location>
</feature>
<evidence type="ECO:0000256" key="3">
    <source>
        <dbReference type="ARBA" id="ARBA00039441"/>
    </source>
</evidence>
<dbReference type="InterPro" id="IPR000352">
    <property type="entry name" value="Pep_chain_release_fac_I"/>
</dbReference>
<proteinExistence type="inferred from homology"/>
<dbReference type="Proteomes" id="UP000095280">
    <property type="component" value="Unplaced"/>
</dbReference>
<dbReference type="Gene3D" id="3.30.160.20">
    <property type="match status" value="1"/>
</dbReference>
<dbReference type="PANTHER" id="PTHR11075">
    <property type="entry name" value="PEPTIDE CHAIN RELEASE FACTOR"/>
    <property type="match status" value="1"/>
</dbReference>
<comment type="similarity">
    <text evidence="2">Belongs to the prokaryotic/mitochondrial release factor family. Mitochondrion-specific ribosomal protein mL62 subfamily.</text>
</comment>
<sequence length="197" mass="21793">LIIPQPGLINLTLASALVRGGAIVPAIPLRSLCRRLCSREGDNDDRVENDKFNGIIPMEQVRVSHMTSGGPGGQHVNKTQSKVEVRLHLSSATFISEPVKAQIRSMQASRVNKSDWLIVTSERTKRQVLNQTDCLDKLRTFIRQAEAALRPRPPPSPEVSAALARRRQLATERRLAGKSRRSMDKVSRRGGGSTDWA</sequence>